<dbReference type="RefSeq" id="WP_150062480.1">
    <property type="nucleotide sequence ID" value="NZ_JACHII010000021.1"/>
</dbReference>
<sequence length="180" mass="19521">MLPPSTTLWLVFDKHADRPRPHTAVVGDARETITFQDPATPVPLEEAWARVFLGNPSFQVISPEGIEYDGSTAGVPLPQETVQRLFAAFTAPTPLDGVVALPPPLTLPPGYLIARVTDLDRWGLIRHANILAGEDRFGRDAVKADLEAYVTQALQDDPVVVGDVLAGLDAEREPDHGRDS</sequence>
<dbReference type="Proteomes" id="UP000324065">
    <property type="component" value="Unassembled WGS sequence"/>
</dbReference>
<comment type="caution">
    <text evidence="1">The sequence shown here is derived from an EMBL/GenBank/DDBJ whole genome shotgun (WGS) entry which is preliminary data.</text>
</comment>
<protein>
    <submittedName>
        <fullName evidence="1">Uncharacterized protein</fullName>
    </submittedName>
</protein>
<evidence type="ECO:0000313" key="1">
    <source>
        <dbReference type="EMBL" id="KAA5605430.1"/>
    </source>
</evidence>
<gene>
    <name evidence="1" type="ORF">F1188_11045</name>
</gene>
<name>A0A5M6IAW7_9PROT</name>
<dbReference type="EMBL" id="VWPJ01000009">
    <property type="protein sequence ID" value="KAA5605430.1"/>
    <property type="molecule type" value="Genomic_DNA"/>
</dbReference>
<evidence type="ECO:0000313" key="2">
    <source>
        <dbReference type="Proteomes" id="UP000324065"/>
    </source>
</evidence>
<reference evidence="1 2" key="1">
    <citation type="submission" date="2019-09" db="EMBL/GenBank/DDBJ databases">
        <title>Genome sequence of Roseospira marina, one of the more divergent members of the non-sulfur purple photosynthetic bacterial family, the Rhodospirillaceae.</title>
        <authorList>
            <person name="Meyer T."/>
            <person name="Kyndt J."/>
        </authorList>
    </citation>
    <scope>NUCLEOTIDE SEQUENCE [LARGE SCALE GENOMIC DNA]</scope>
    <source>
        <strain evidence="1 2">DSM 15113</strain>
    </source>
</reference>
<keyword evidence="2" id="KW-1185">Reference proteome</keyword>
<organism evidence="1 2">
    <name type="scientific">Roseospira marina</name>
    <dbReference type="NCBI Taxonomy" id="140057"/>
    <lineage>
        <taxon>Bacteria</taxon>
        <taxon>Pseudomonadati</taxon>
        <taxon>Pseudomonadota</taxon>
        <taxon>Alphaproteobacteria</taxon>
        <taxon>Rhodospirillales</taxon>
        <taxon>Rhodospirillaceae</taxon>
        <taxon>Roseospira</taxon>
    </lineage>
</organism>
<accession>A0A5M6IAW7</accession>
<proteinExistence type="predicted"/>
<dbReference type="AlphaFoldDB" id="A0A5M6IAW7"/>